<dbReference type="PANTHER" id="PTHR30097">
    <property type="entry name" value="CATION EFFLUX SYSTEM PROTEIN CUSB"/>
    <property type="match status" value="1"/>
</dbReference>
<dbReference type="Pfam" id="PF25954">
    <property type="entry name" value="Beta-barrel_RND_2"/>
    <property type="match status" value="1"/>
</dbReference>
<accession>A0A523UMS6</accession>
<feature type="domain" description="Heavy metal binding" evidence="4">
    <location>
        <begin position="70"/>
        <end position="96"/>
    </location>
</feature>
<dbReference type="PANTHER" id="PTHR30097:SF15">
    <property type="entry name" value="CATION EFFLUX SYSTEM PROTEIN CUSB"/>
    <property type="match status" value="1"/>
</dbReference>
<reference evidence="8 9" key="1">
    <citation type="submission" date="2019-03" db="EMBL/GenBank/DDBJ databases">
        <title>Metabolic potential of uncultured bacteria and archaea associated with petroleum seepage in deep-sea sediments.</title>
        <authorList>
            <person name="Dong X."/>
            <person name="Hubert C."/>
        </authorList>
    </citation>
    <scope>NUCLEOTIDE SEQUENCE [LARGE SCALE GENOMIC DNA]</scope>
    <source>
        <strain evidence="8">E44_bin18</strain>
    </source>
</reference>
<dbReference type="EMBL" id="SOJN01000145">
    <property type="protein sequence ID" value="TET43852.1"/>
    <property type="molecule type" value="Genomic_DNA"/>
</dbReference>
<organism evidence="8 9">
    <name type="scientific">candidate division TA06 bacterium</name>
    <dbReference type="NCBI Taxonomy" id="2250710"/>
    <lineage>
        <taxon>Bacteria</taxon>
        <taxon>Bacteria division TA06</taxon>
    </lineage>
</organism>
<dbReference type="Proteomes" id="UP000315525">
    <property type="component" value="Unassembled WGS sequence"/>
</dbReference>
<keyword evidence="3" id="KW-1133">Transmembrane helix</keyword>
<evidence type="ECO:0000259" key="6">
    <source>
        <dbReference type="Pfam" id="PF25919"/>
    </source>
</evidence>
<dbReference type="InterPro" id="IPR051909">
    <property type="entry name" value="MFP_Cation_Efflux"/>
</dbReference>
<feature type="domain" description="CusB-like barrel-sandwich hybrid" evidence="6">
    <location>
        <begin position="150"/>
        <end position="278"/>
    </location>
</feature>
<feature type="transmembrane region" description="Helical" evidence="3">
    <location>
        <begin position="29"/>
        <end position="50"/>
    </location>
</feature>
<dbReference type="Pfam" id="PF19335">
    <property type="entry name" value="HMBD"/>
    <property type="match status" value="2"/>
</dbReference>
<keyword evidence="3" id="KW-0472">Membrane</keyword>
<gene>
    <name evidence="8" type="ORF">E3J62_12125</name>
</gene>
<sequence>MKNQLLNLKWSSVSTCHDNSKEEDMKGRVLVLAMAVVLSLVLTSALYIAAAHGEEVHQPAPEKKAEKTEWTCGMHPSVRMSEPGKCPICNMDLVPVQERHESAGPVTVKLGERARLLAGVATSEVKFLPLYKEIITVGRIDYDERKVANATSRVAGRIDKLYVDFTGTEVKRGEPLVYLYSPSLVSTQDEYLSALKMRDRVKDGPNREADEAAQSLVKAARSRLLLWGITERQIRNLERTGKANDHMTIVSPIAGTVIRKIVLEGNYVKEGDHLYHIADLSNLWIYADIYENEISWIKEGQNVKFTSIAYPGEEFHGKVSFIDPFLDERTRSVKVRVDVPNSGLKLRPGMFANATFNATPQGGGEYHICPMHPEVVSKDPGECEICGMDLVKVGEGVVLAVPKSAILDTGKRKIVYVEKEMGVYEAKEVVLGPEGYVEIGDGPVAYYPVKKGLMEGEKVVTRGNFLIDSQSQLSGPAASMYDAAIGKEEPTKPVHKH</sequence>
<proteinExistence type="inferred from homology"/>
<dbReference type="Gene3D" id="2.40.50.100">
    <property type="match status" value="1"/>
</dbReference>
<dbReference type="InterPro" id="IPR058792">
    <property type="entry name" value="Beta-barrel_RND_2"/>
</dbReference>
<dbReference type="Pfam" id="PF25869">
    <property type="entry name" value="3HB_CusB"/>
    <property type="match status" value="1"/>
</dbReference>
<evidence type="ECO:0000256" key="2">
    <source>
        <dbReference type="ARBA" id="ARBA00022448"/>
    </source>
</evidence>
<dbReference type="SUPFAM" id="SSF111369">
    <property type="entry name" value="HlyD-like secretion proteins"/>
    <property type="match status" value="1"/>
</dbReference>
<dbReference type="FunFam" id="2.40.30.170:FF:000010">
    <property type="entry name" value="Efflux RND transporter periplasmic adaptor subunit"/>
    <property type="match status" value="1"/>
</dbReference>
<evidence type="ECO:0000256" key="1">
    <source>
        <dbReference type="ARBA" id="ARBA00009477"/>
    </source>
</evidence>
<evidence type="ECO:0000313" key="9">
    <source>
        <dbReference type="Proteomes" id="UP000315525"/>
    </source>
</evidence>
<dbReference type="Gene3D" id="2.40.30.170">
    <property type="match status" value="1"/>
</dbReference>
<evidence type="ECO:0000259" key="5">
    <source>
        <dbReference type="Pfam" id="PF25869"/>
    </source>
</evidence>
<dbReference type="Pfam" id="PF25919">
    <property type="entry name" value="BSH_CusB"/>
    <property type="match status" value="1"/>
</dbReference>
<comment type="similarity">
    <text evidence="1">Belongs to the membrane fusion protein (MFP) (TC 8.A.1) family.</text>
</comment>
<name>A0A523UMS6_UNCT6</name>
<dbReference type="InterPro" id="IPR058790">
    <property type="entry name" value="BSH_CusB"/>
</dbReference>
<dbReference type="Gene3D" id="6.10.140.730">
    <property type="match status" value="1"/>
</dbReference>
<dbReference type="GO" id="GO:0046914">
    <property type="term" value="F:transition metal ion binding"/>
    <property type="evidence" value="ECO:0007669"/>
    <property type="project" value="TreeGrafter"/>
</dbReference>
<dbReference type="Gene3D" id="2.40.420.20">
    <property type="match status" value="1"/>
</dbReference>
<keyword evidence="3" id="KW-0812">Transmembrane</keyword>
<evidence type="ECO:0000313" key="8">
    <source>
        <dbReference type="EMBL" id="TET43852.1"/>
    </source>
</evidence>
<evidence type="ECO:0000259" key="7">
    <source>
        <dbReference type="Pfam" id="PF25954"/>
    </source>
</evidence>
<feature type="domain" description="CusB-like beta-barrel" evidence="7">
    <location>
        <begin position="283"/>
        <end position="358"/>
    </location>
</feature>
<protein>
    <submittedName>
        <fullName evidence="8">Efflux RND transporter periplasmic adaptor subunit</fullName>
    </submittedName>
</protein>
<feature type="domain" description="Heavy metal binding" evidence="4">
    <location>
        <begin position="368"/>
        <end position="393"/>
    </location>
</feature>
<dbReference type="InterPro" id="IPR045800">
    <property type="entry name" value="HMBD"/>
</dbReference>
<dbReference type="AlphaFoldDB" id="A0A523UMS6"/>
<keyword evidence="2" id="KW-0813">Transport</keyword>
<dbReference type="GO" id="GO:0060003">
    <property type="term" value="P:copper ion export"/>
    <property type="evidence" value="ECO:0007669"/>
    <property type="project" value="TreeGrafter"/>
</dbReference>
<evidence type="ECO:0000256" key="3">
    <source>
        <dbReference type="SAM" id="Phobius"/>
    </source>
</evidence>
<evidence type="ECO:0000259" key="4">
    <source>
        <dbReference type="Pfam" id="PF19335"/>
    </source>
</evidence>
<dbReference type="GO" id="GO:0030288">
    <property type="term" value="C:outer membrane-bounded periplasmic space"/>
    <property type="evidence" value="ECO:0007669"/>
    <property type="project" value="TreeGrafter"/>
</dbReference>
<feature type="domain" description="CusB-like three alpha-helical bundle" evidence="5">
    <location>
        <begin position="184"/>
        <end position="244"/>
    </location>
</feature>
<dbReference type="InterPro" id="IPR058791">
    <property type="entry name" value="3HB_CusB"/>
</dbReference>
<comment type="caution">
    <text evidence="8">The sequence shown here is derived from an EMBL/GenBank/DDBJ whole genome shotgun (WGS) entry which is preliminary data.</text>
</comment>
<dbReference type="GO" id="GO:0015679">
    <property type="term" value="P:plasma membrane copper ion transport"/>
    <property type="evidence" value="ECO:0007669"/>
    <property type="project" value="TreeGrafter"/>
</dbReference>